<dbReference type="PANTHER" id="PTHR24171:SF8">
    <property type="entry name" value="BRCA1-ASSOCIATED RING DOMAIN PROTEIN 1"/>
    <property type="match status" value="1"/>
</dbReference>
<feature type="repeat" description="ANK" evidence="7">
    <location>
        <begin position="316"/>
        <end position="340"/>
    </location>
</feature>
<evidence type="ECO:0000256" key="1">
    <source>
        <dbReference type="ARBA" id="ARBA00004141"/>
    </source>
</evidence>
<dbReference type="Proteomes" id="UP000572817">
    <property type="component" value="Unassembled WGS sequence"/>
</dbReference>
<evidence type="ECO:0000313" key="11">
    <source>
        <dbReference type="Proteomes" id="UP000572817"/>
    </source>
</evidence>
<protein>
    <recommendedName>
        <fullName evidence="12">Ankyrin repeat protein</fullName>
    </recommendedName>
</protein>
<keyword evidence="6 9" id="KW-0472">Membrane</keyword>
<evidence type="ECO:0008006" key="12">
    <source>
        <dbReference type="Google" id="ProtNLM"/>
    </source>
</evidence>
<dbReference type="GO" id="GO:0004842">
    <property type="term" value="F:ubiquitin-protein transferase activity"/>
    <property type="evidence" value="ECO:0007669"/>
    <property type="project" value="TreeGrafter"/>
</dbReference>
<dbReference type="GO" id="GO:0046873">
    <property type="term" value="F:metal ion transmembrane transporter activity"/>
    <property type="evidence" value="ECO:0007669"/>
    <property type="project" value="InterPro"/>
</dbReference>
<dbReference type="GO" id="GO:0016020">
    <property type="term" value="C:membrane"/>
    <property type="evidence" value="ECO:0007669"/>
    <property type="project" value="UniProtKB-SubCell"/>
</dbReference>
<feature type="region of interest" description="Disordered" evidence="8">
    <location>
        <begin position="805"/>
        <end position="836"/>
    </location>
</feature>
<dbReference type="SUPFAM" id="SSF144083">
    <property type="entry name" value="Magnesium transport protein CorA, transmembrane region"/>
    <property type="match status" value="1"/>
</dbReference>
<organism evidence="10 11">
    <name type="scientific">Botryosphaeria dothidea</name>
    <dbReference type="NCBI Taxonomy" id="55169"/>
    <lineage>
        <taxon>Eukaryota</taxon>
        <taxon>Fungi</taxon>
        <taxon>Dikarya</taxon>
        <taxon>Ascomycota</taxon>
        <taxon>Pezizomycotina</taxon>
        <taxon>Dothideomycetes</taxon>
        <taxon>Dothideomycetes incertae sedis</taxon>
        <taxon>Botryosphaeriales</taxon>
        <taxon>Botryosphaeriaceae</taxon>
        <taxon>Botryosphaeria</taxon>
    </lineage>
</organism>
<evidence type="ECO:0000313" key="10">
    <source>
        <dbReference type="EMBL" id="KAF4302979.1"/>
    </source>
</evidence>
<evidence type="ECO:0000256" key="8">
    <source>
        <dbReference type="SAM" id="MobiDB-lite"/>
    </source>
</evidence>
<evidence type="ECO:0000256" key="4">
    <source>
        <dbReference type="ARBA" id="ARBA00022989"/>
    </source>
</evidence>
<feature type="region of interest" description="Disordered" evidence="8">
    <location>
        <begin position="38"/>
        <end position="59"/>
    </location>
</feature>
<dbReference type="PROSITE" id="PS50088">
    <property type="entry name" value="ANK_REPEAT"/>
    <property type="match status" value="2"/>
</dbReference>
<evidence type="ECO:0000256" key="9">
    <source>
        <dbReference type="SAM" id="Phobius"/>
    </source>
</evidence>
<dbReference type="PROSITE" id="PS50297">
    <property type="entry name" value="ANK_REP_REGION"/>
    <property type="match status" value="2"/>
</dbReference>
<reference evidence="10" key="1">
    <citation type="submission" date="2020-04" db="EMBL/GenBank/DDBJ databases">
        <title>Genome Assembly and Annotation of Botryosphaeria dothidea sdau 11-99, a Latent Pathogen of Apple Fruit Ring Rot in China.</title>
        <authorList>
            <person name="Yu C."/>
            <person name="Diao Y."/>
            <person name="Lu Q."/>
            <person name="Zhao J."/>
            <person name="Cui S."/>
            <person name="Peng C."/>
            <person name="He B."/>
            <person name="Liu H."/>
        </authorList>
    </citation>
    <scope>NUCLEOTIDE SEQUENCE [LARGE SCALE GENOMIC DNA]</scope>
    <source>
        <strain evidence="10">Sdau11-99</strain>
    </source>
</reference>
<dbReference type="GO" id="GO:0085020">
    <property type="term" value="P:protein K6-linked ubiquitination"/>
    <property type="evidence" value="ECO:0007669"/>
    <property type="project" value="TreeGrafter"/>
</dbReference>
<dbReference type="SMART" id="SM00248">
    <property type="entry name" value="ANK"/>
    <property type="match status" value="2"/>
</dbReference>
<dbReference type="InterPro" id="IPR002110">
    <property type="entry name" value="Ankyrin_rpt"/>
</dbReference>
<dbReference type="SUPFAM" id="SSF48403">
    <property type="entry name" value="Ankyrin repeat"/>
    <property type="match status" value="1"/>
</dbReference>
<evidence type="ECO:0000256" key="5">
    <source>
        <dbReference type="ARBA" id="ARBA00023043"/>
    </source>
</evidence>
<keyword evidence="11" id="KW-1185">Reference proteome</keyword>
<keyword evidence="4 9" id="KW-1133">Transmembrane helix</keyword>
<feature type="transmembrane region" description="Helical" evidence="9">
    <location>
        <begin position="708"/>
        <end position="732"/>
    </location>
</feature>
<proteinExistence type="predicted"/>
<evidence type="ECO:0000256" key="6">
    <source>
        <dbReference type="ARBA" id="ARBA00023136"/>
    </source>
</evidence>
<feature type="repeat" description="ANK" evidence="7">
    <location>
        <begin position="350"/>
        <end position="385"/>
    </location>
</feature>
<gene>
    <name evidence="10" type="ORF">GTA08_BOTSDO08817</name>
</gene>
<dbReference type="InterPro" id="IPR036770">
    <property type="entry name" value="Ankyrin_rpt-contain_sf"/>
</dbReference>
<sequence length="857" mass="97942">MCGNQKKDEDWDISVFLEKKDKKERTVVGEPQARVKDASGLLTVPKEEASKGHTKRPSIKSQTSGVMCWLEDSDMLPKALPTARITGFGLDINKCIANNAPIHLKHAATNILAQLLEARSQQRKDPIVFIGHGYGNVVIEQILFGDLLETVDKNSRTHIVEATAAVTMFAPPLENFDDLVNWTASTFDISRKSTRVFEARKDNNHIPKVIWQRFFDGIEKHNIPSLGYIDKTQESKDTKLAEHAPYRLDRIWMCELEVDDVARFSGPQDNRFRNISKAISESLVLHQLLSAAETRDESSMGDLIKASDDLNFENRKSQTILHIAAERGHTRLMQHLVNSGKVDLDRQDESGNTTLHIAVDPRYPNDPVMVHCLLKAGAKLGVKNKRGKSAQDIALHDTSVFPGIKDLIERPPLVEGPSGPRRLVRGNPANEKARSACHLTGMSVREIFPAEGDKPDTHLPVYKTVHDLIYTNDKINDWFQSARDKKSAKALCQWYHIPMNNMAWVHEEEETRLFRRFRRRAKMLHALHEMHRTYSKHRSMLLKKLLDILKESKLLKEIKDILDEIKMIKAVINDQTKVVKTLQKIVADRRSITRGSIGSSYVFEVDKFSEVVNLLEETKESFDLMESHAKEVEKGLEHLLDLKQKQANLWEARSSREGAEHAARQGSTILVFTVVTIIFLPLSFMASFFALGISIFPKTEGENNFPLGWVSALLFGISFAFSIPFVILAFNIEKFSVTWTRLKHTTNKLTAFLFLKPLRESRRIRSKRIRETGSKWYKEWVSWIAKHDLPFKPDEEMDKRLKAEMEGEKMAADPPNPEWVYYSDSSSGGEEETDDEEYALVMRQRRRQSDLLTWMKG</sequence>
<dbReference type="Pfam" id="PF12796">
    <property type="entry name" value="Ank_2"/>
    <property type="match status" value="1"/>
</dbReference>
<comment type="subcellular location">
    <subcellularLocation>
        <location evidence="1">Membrane</location>
        <topology evidence="1">Multi-pass membrane protein</topology>
    </subcellularLocation>
</comment>
<keyword evidence="2 9" id="KW-0812">Transmembrane</keyword>
<evidence type="ECO:0000256" key="2">
    <source>
        <dbReference type="ARBA" id="ARBA00022692"/>
    </source>
</evidence>
<comment type="caution">
    <text evidence="10">The sequence shown here is derived from an EMBL/GenBank/DDBJ whole genome shotgun (WGS) entry which is preliminary data.</text>
</comment>
<dbReference type="AlphaFoldDB" id="A0A8H4MXT5"/>
<dbReference type="OrthoDB" id="341259at2759"/>
<dbReference type="Gene3D" id="1.25.40.20">
    <property type="entry name" value="Ankyrin repeat-containing domain"/>
    <property type="match status" value="1"/>
</dbReference>
<dbReference type="InterPro" id="IPR045863">
    <property type="entry name" value="CorA_TM1_TM2"/>
</dbReference>
<feature type="region of interest" description="Disordered" evidence="8">
    <location>
        <begin position="411"/>
        <end position="434"/>
    </location>
</feature>
<name>A0A8H4MXT5_9PEZI</name>
<dbReference type="EMBL" id="WWBZ02000062">
    <property type="protein sequence ID" value="KAF4302979.1"/>
    <property type="molecule type" value="Genomic_DNA"/>
</dbReference>
<keyword evidence="5 7" id="KW-0040">ANK repeat</keyword>
<evidence type="ECO:0000256" key="7">
    <source>
        <dbReference type="PROSITE-ProRule" id="PRU00023"/>
    </source>
</evidence>
<keyword evidence="3" id="KW-0677">Repeat</keyword>
<dbReference type="PANTHER" id="PTHR24171">
    <property type="entry name" value="ANKYRIN REPEAT DOMAIN-CONTAINING PROTEIN 39-RELATED"/>
    <property type="match status" value="1"/>
</dbReference>
<dbReference type="Gene3D" id="1.20.58.340">
    <property type="entry name" value="Magnesium transport protein CorA, transmembrane region"/>
    <property type="match status" value="1"/>
</dbReference>
<evidence type="ECO:0000256" key="3">
    <source>
        <dbReference type="ARBA" id="ARBA00022737"/>
    </source>
</evidence>
<accession>A0A8H4MXT5</accession>
<feature type="transmembrane region" description="Helical" evidence="9">
    <location>
        <begin position="669"/>
        <end position="696"/>
    </location>
</feature>